<dbReference type="AlphaFoldDB" id="A0AAE3QYP5"/>
<dbReference type="RefSeq" id="WP_314509996.1">
    <property type="nucleotide sequence ID" value="NZ_JASJOU010000002.1"/>
</dbReference>
<name>A0AAE3QYP5_9BACT</name>
<sequence length="185" mass="21154">MNNKGIWTLEEAKTGHIHSILLAQGLAKLFDKAQPVYDLGCGTGFYARYLQQAGFDVRAFEPTEGIEEIAFFSPIERLDLSEEIKPGTYPRAQILCLEVGEHIPAEYEDIVLNNLWYLSDTDAYIVLSWAVPGQGGLGHVNEKPNNYIQLKMHERNRDYCHKQSEDLRALAGKCWWFENTIMVFK</sequence>
<dbReference type="Gene3D" id="3.40.50.150">
    <property type="entry name" value="Vaccinia Virus protein VP39"/>
    <property type="match status" value="1"/>
</dbReference>
<dbReference type="Proteomes" id="UP001232063">
    <property type="component" value="Unassembled WGS sequence"/>
</dbReference>
<keyword evidence="2" id="KW-1185">Reference proteome</keyword>
<reference evidence="1" key="1">
    <citation type="submission" date="2023-05" db="EMBL/GenBank/DDBJ databases">
        <authorList>
            <person name="Zhang X."/>
        </authorList>
    </citation>
    <scope>NUCLEOTIDE SEQUENCE</scope>
    <source>
        <strain evidence="1">BD1B2-1</strain>
    </source>
</reference>
<organism evidence="1 2">
    <name type="scientific">Xanthocytophaga agilis</name>
    <dbReference type="NCBI Taxonomy" id="3048010"/>
    <lineage>
        <taxon>Bacteria</taxon>
        <taxon>Pseudomonadati</taxon>
        <taxon>Bacteroidota</taxon>
        <taxon>Cytophagia</taxon>
        <taxon>Cytophagales</taxon>
        <taxon>Rhodocytophagaceae</taxon>
        <taxon>Xanthocytophaga</taxon>
    </lineage>
</organism>
<protein>
    <recommendedName>
        <fullName evidence="3">Class I SAM-dependent methyltransferase</fullName>
    </recommendedName>
</protein>
<comment type="caution">
    <text evidence="1">The sequence shown here is derived from an EMBL/GenBank/DDBJ whole genome shotgun (WGS) entry which is preliminary data.</text>
</comment>
<evidence type="ECO:0000313" key="2">
    <source>
        <dbReference type="Proteomes" id="UP001232063"/>
    </source>
</evidence>
<proteinExistence type="predicted"/>
<dbReference type="EMBL" id="JASJOU010000002">
    <property type="protein sequence ID" value="MDJ1500466.1"/>
    <property type="molecule type" value="Genomic_DNA"/>
</dbReference>
<evidence type="ECO:0000313" key="1">
    <source>
        <dbReference type="EMBL" id="MDJ1500466.1"/>
    </source>
</evidence>
<evidence type="ECO:0008006" key="3">
    <source>
        <dbReference type="Google" id="ProtNLM"/>
    </source>
</evidence>
<accession>A0AAE3QYP5</accession>
<dbReference type="InterPro" id="IPR029063">
    <property type="entry name" value="SAM-dependent_MTases_sf"/>
</dbReference>
<gene>
    <name evidence="1" type="ORF">QNI22_07415</name>
</gene>
<dbReference type="SUPFAM" id="SSF53335">
    <property type="entry name" value="S-adenosyl-L-methionine-dependent methyltransferases"/>
    <property type="match status" value="1"/>
</dbReference>